<protein>
    <recommendedName>
        <fullName evidence="4">DUF839 domain-containing protein</fullName>
    </recommendedName>
</protein>
<accession>A0A916JKD6</accession>
<dbReference type="AlphaFoldDB" id="A0A916JKD6"/>
<evidence type="ECO:0000313" key="2">
    <source>
        <dbReference type="EMBL" id="CAG5076761.1"/>
    </source>
</evidence>
<feature type="chain" id="PRO_5036872284" description="DUF839 domain-containing protein" evidence="1">
    <location>
        <begin position="19"/>
        <end position="511"/>
    </location>
</feature>
<dbReference type="RefSeq" id="WP_258540432.1">
    <property type="nucleotide sequence ID" value="NZ_OU015584.1"/>
</dbReference>
<evidence type="ECO:0000313" key="3">
    <source>
        <dbReference type="Proteomes" id="UP000683507"/>
    </source>
</evidence>
<dbReference type="KEGG" id="ptan:CRYO30217_00191"/>
<organism evidence="2 3">
    <name type="scientific">Parvicella tangerina</name>
    <dbReference type="NCBI Taxonomy" id="2829795"/>
    <lineage>
        <taxon>Bacteria</taxon>
        <taxon>Pseudomonadati</taxon>
        <taxon>Bacteroidota</taxon>
        <taxon>Flavobacteriia</taxon>
        <taxon>Flavobacteriales</taxon>
        <taxon>Parvicellaceae</taxon>
        <taxon>Parvicella</taxon>
    </lineage>
</organism>
<dbReference type="InterPro" id="IPR008557">
    <property type="entry name" value="PhoX"/>
</dbReference>
<dbReference type="Proteomes" id="UP000683507">
    <property type="component" value="Chromosome"/>
</dbReference>
<evidence type="ECO:0000256" key="1">
    <source>
        <dbReference type="SAM" id="SignalP"/>
    </source>
</evidence>
<keyword evidence="3" id="KW-1185">Reference proteome</keyword>
<dbReference type="PROSITE" id="PS51257">
    <property type="entry name" value="PROKAR_LIPOPROTEIN"/>
    <property type="match status" value="1"/>
</dbReference>
<gene>
    <name evidence="2" type="ORF">CRYO30217_00191</name>
</gene>
<proteinExistence type="predicted"/>
<name>A0A916JKD6_9FLAO</name>
<dbReference type="Pfam" id="PF05787">
    <property type="entry name" value="PhoX"/>
    <property type="match status" value="1"/>
</dbReference>
<dbReference type="PANTHER" id="PTHR35399">
    <property type="entry name" value="SLR8030 PROTEIN"/>
    <property type="match status" value="1"/>
</dbReference>
<evidence type="ECO:0008006" key="4">
    <source>
        <dbReference type="Google" id="ProtNLM"/>
    </source>
</evidence>
<sequence length="511" mass="56933">MKHIAWSILTASFLMACADQSATNEDTIETEATATDSVVPQDVVETIPLDSLFEEVDSSYSHSTLLVPEGLTIQILFRESLDTVVRADGMKAPAKGSHDMLTFLADEDDPNKGWLYVSHETKYRDDILGDGGGATMFQVEKDSLGNWNRISDFKHVDFTTVSNTQRNCGGTLGPNGMIYTCEESQPMGNGALTRKGKGHQNPHKVGNLEYWQNFGYVVEVDPTTFKATQKMISWGRFYHEDVEFMDDNKTVYLTDDHEPGIFFKFVADVPGEYAEGQLYAFRRSEEGTAGTWIAMPRDTASLLKIRDVAIDSGATMYMRHEWFERVGNKIYITETGHDEEDWAEYLAKGANVGAALEQYMEGTVAHDVHGRILVFDIETNHMSTHLEGGFSSDSSKIFSNPDNITSVSFGGKDYLLICEDLNGTDKGRIPAYADKKGVYYTEMYLLDLSIANPTVDDLFRFAVGPNRAELSGAMMSPDKSTLFFNVMHPIYSNGAPYNRSLTVAVSGWEIK</sequence>
<reference evidence="2" key="1">
    <citation type="submission" date="2021-04" db="EMBL/GenBank/DDBJ databases">
        <authorList>
            <person name="Rodrigo-Torres L."/>
            <person name="Arahal R. D."/>
            <person name="Lucena T."/>
        </authorList>
    </citation>
    <scope>NUCLEOTIDE SEQUENCE</scope>
    <source>
        <strain evidence="2">AS29M-1</strain>
    </source>
</reference>
<dbReference type="PANTHER" id="PTHR35399:SF2">
    <property type="entry name" value="DUF839 DOMAIN-CONTAINING PROTEIN"/>
    <property type="match status" value="1"/>
</dbReference>
<feature type="signal peptide" evidence="1">
    <location>
        <begin position="1"/>
        <end position="18"/>
    </location>
</feature>
<dbReference type="EMBL" id="OU015584">
    <property type="protein sequence ID" value="CAG5076761.1"/>
    <property type="molecule type" value="Genomic_DNA"/>
</dbReference>
<keyword evidence="1" id="KW-0732">Signal</keyword>